<dbReference type="AlphaFoldDB" id="A0A3B3DVP8"/>
<gene>
    <name evidence="4" type="ORF">FQA47_021529</name>
</gene>
<dbReference type="OMA" id="MPGPWAD"/>
<feature type="compositionally biased region" description="Acidic residues" evidence="2">
    <location>
        <begin position="136"/>
        <end position="151"/>
    </location>
</feature>
<feature type="coiled-coil region" evidence="1">
    <location>
        <begin position="194"/>
        <end position="224"/>
    </location>
</feature>
<dbReference type="Proteomes" id="UP000261560">
    <property type="component" value="Unplaced"/>
</dbReference>
<sequence length="356" mass="39243">MASLVEPVPLLGLCDGELDPKRYRSSFQTNKVGGLPDWLPLISRPRPSCGLCGAPSALIAQVYCPLQAAAAHHRNLHLFACSRGTCSGRPESWTALRSQSLKAEVAAARGPSRPPTKQEPSPAATDWCEQADDWGAEEVQEEVREDEESSQSEDCPPACEMLFSSHMQTLSLEEETEVHIFRPLFISVVEESELYEDEEDLEHAKELLREYEKKEGAVMAELEESGGGAAENYEKSSAKHGDAVFSRFMKTISWCPQQVLRYCRGGRPLFISSPPPSMPQAVPRCSSCGGSRTFELQLMPALVSLLQRTEQATGAELEFGTVLVYTCTSSCWTPGSKLAVEEFCFVQADPDQQLFQ</sequence>
<feature type="region of interest" description="Disordered" evidence="2">
    <location>
        <begin position="105"/>
        <end position="126"/>
    </location>
</feature>
<dbReference type="InterPro" id="IPR007320">
    <property type="entry name" value="PDCD2_C"/>
</dbReference>
<dbReference type="GO" id="GO:0006915">
    <property type="term" value="P:apoptotic process"/>
    <property type="evidence" value="ECO:0007669"/>
    <property type="project" value="TreeGrafter"/>
</dbReference>
<organism evidence="5 6">
    <name type="scientific">Oryzias melastigma</name>
    <name type="common">Marine medaka</name>
    <dbReference type="NCBI Taxonomy" id="30732"/>
    <lineage>
        <taxon>Eukaryota</taxon>
        <taxon>Metazoa</taxon>
        <taxon>Chordata</taxon>
        <taxon>Craniata</taxon>
        <taxon>Vertebrata</taxon>
        <taxon>Euteleostomi</taxon>
        <taxon>Actinopterygii</taxon>
        <taxon>Neopterygii</taxon>
        <taxon>Teleostei</taxon>
        <taxon>Neoteleostei</taxon>
        <taxon>Acanthomorphata</taxon>
        <taxon>Ovalentaria</taxon>
        <taxon>Atherinomorphae</taxon>
        <taxon>Beloniformes</taxon>
        <taxon>Adrianichthyidae</taxon>
        <taxon>Oryziinae</taxon>
        <taxon>Oryzias</taxon>
    </lineage>
</organism>
<dbReference type="OrthoDB" id="366284at2759"/>
<keyword evidence="6" id="KW-1185">Reference proteome</keyword>
<name>A0A3B3DVP8_ORYME</name>
<feature type="region of interest" description="Disordered" evidence="2">
    <location>
        <begin position="136"/>
        <end position="155"/>
    </location>
</feature>
<proteinExistence type="predicted"/>
<feature type="domain" description="Programmed cell death protein 2 C-terminal" evidence="3">
    <location>
        <begin position="242"/>
        <end position="347"/>
    </location>
</feature>
<dbReference type="Proteomes" id="UP000646548">
    <property type="component" value="Unassembled WGS sequence"/>
</dbReference>
<dbReference type="GeneTree" id="ENSGT00940000158339"/>
<dbReference type="InterPro" id="IPR052815">
    <property type="entry name" value="PDCD2-like_regulator"/>
</dbReference>
<keyword evidence="1" id="KW-0175">Coiled coil</keyword>
<dbReference type="PaxDb" id="30732-ENSOMEP00000034212"/>
<evidence type="ECO:0000313" key="6">
    <source>
        <dbReference type="Proteomes" id="UP000261560"/>
    </source>
</evidence>
<dbReference type="PANTHER" id="PTHR46421:SF1">
    <property type="entry name" value="PROGRAMMED CELL DEATH PROTEIN 2-LIKE"/>
    <property type="match status" value="1"/>
</dbReference>
<evidence type="ECO:0000313" key="5">
    <source>
        <dbReference type="Ensembl" id="ENSOMEP00000034212.1"/>
    </source>
</evidence>
<dbReference type="EMBL" id="WKFB01000974">
    <property type="protein sequence ID" value="KAF6716331.1"/>
    <property type="molecule type" value="Genomic_DNA"/>
</dbReference>
<accession>A0A3B3DVP8</accession>
<dbReference type="PANTHER" id="PTHR46421">
    <property type="entry name" value="PROGRAMMED CELL DEATH PROTEIN 2-LIKE"/>
    <property type="match status" value="1"/>
</dbReference>
<evidence type="ECO:0000256" key="2">
    <source>
        <dbReference type="SAM" id="MobiDB-lite"/>
    </source>
</evidence>
<protein>
    <submittedName>
        <fullName evidence="5">Programmed cell death 2 like</fullName>
    </submittedName>
    <submittedName>
        <fullName evidence="4">Programmed cell death protein 2-like</fullName>
    </submittedName>
</protein>
<reference evidence="4" key="2">
    <citation type="journal article" name="BMC Genomics">
        <title>Long-read sequencing and de novo genome assembly of marine medaka (Oryzias melastigma).</title>
        <authorList>
            <person name="Liang P."/>
            <person name="Saqib H.S.A."/>
            <person name="Ni X."/>
            <person name="Shen Y."/>
        </authorList>
    </citation>
    <scope>NUCLEOTIDE SEQUENCE</scope>
    <source>
        <strain evidence="4">Bigg-433</strain>
    </source>
</reference>
<dbReference type="Pfam" id="PF04194">
    <property type="entry name" value="PDCD2_C"/>
    <property type="match status" value="1"/>
</dbReference>
<dbReference type="STRING" id="30732.ENSOMEP00000034212"/>
<evidence type="ECO:0000259" key="3">
    <source>
        <dbReference type="Pfam" id="PF04194"/>
    </source>
</evidence>
<dbReference type="GO" id="GO:0005737">
    <property type="term" value="C:cytoplasm"/>
    <property type="evidence" value="ECO:0007669"/>
    <property type="project" value="InterPro"/>
</dbReference>
<dbReference type="Ensembl" id="ENSOMET00000028008.1">
    <property type="protein sequence ID" value="ENSOMEP00000034212.1"/>
    <property type="gene ID" value="ENSOMEG00000020675.1"/>
</dbReference>
<evidence type="ECO:0000256" key="1">
    <source>
        <dbReference type="SAM" id="Coils"/>
    </source>
</evidence>
<reference evidence="5" key="1">
    <citation type="submission" date="2025-05" db="UniProtKB">
        <authorList>
            <consortium name="Ensembl"/>
        </authorList>
    </citation>
    <scope>IDENTIFICATION</scope>
</reference>
<evidence type="ECO:0000313" key="4">
    <source>
        <dbReference type="EMBL" id="KAF6716331.1"/>
    </source>
</evidence>